<dbReference type="Gene3D" id="3.30.70.3290">
    <property type="match status" value="1"/>
</dbReference>
<dbReference type="PANTHER" id="PTHR43775">
    <property type="entry name" value="FATTY ACID SYNTHASE"/>
    <property type="match status" value="1"/>
</dbReference>
<dbReference type="SMART" id="SM00825">
    <property type="entry name" value="PKS_KS"/>
    <property type="match status" value="1"/>
</dbReference>
<dbReference type="Gene3D" id="3.40.366.10">
    <property type="entry name" value="Malonyl-Coenzyme A Acyl Carrier Protein, domain 2"/>
    <property type="match status" value="1"/>
</dbReference>
<accession>A0A076L532</accession>
<dbReference type="GO" id="GO:0006633">
    <property type="term" value="P:fatty acid biosynthetic process"/>
    <property type="evidence" value="ECO:0007669"/>
    <property type="project" value="TreeGrafter"/>
</dbReference>
<dbReference type="Pfam" id="PF16197">
    <property type="entry name" value="KAsynt_C_assoc"/>
    <property type="match status" value="1"/>
</dbReference>
<sequence>AHGTGTPTGDPIEMRAIGSVFGPYHSSQHPLYVGSVKANIGHLEGGSGLAGVIKTILAIEKGVIPPNALFRQINPNIPIDVYNVAVPTKCVPWPRPGLRRASVNSFGQGGTNCHVILDDASSYLQSQGLVGHHNCTLATTASTQSGVNGKTNGLNGAHKALEAHSINISKFDDVETNMTRLLVWSAPDSGAADRLIQAQRTFYQTSIAKRPQKLDQLAYTLAEARTRFSWRSFALVDDETEDFMDDTRLPRQKPTRESAAQLGVAFIFTGQGAQWN</sequence>
<dbReference type="AlphaFoldDB" id="A0A076L532"/>
<dbReference type="InterPro" id="IPR050091">
    <property type="entry name" value="PKS_NRPS_Biosynth_Enz"/>
</dbReference>
<reference evidence="4" key="1">
    <citation type="journal article" date="2015" name="Fungal Biol.">
        <title>Phylogeny of type I polyketide synthases (PKSs) in fungal entomopathogens and expression analysis of PKS genes in Beauveria bassiana BCC 2660.</title>
        <authorList>
            <person name="Punya J."/>
            <person name="Swangmaneecharern P."/>
            <person name="Pinsupa S."/>
            <person name="Nitistaporn P."/>
            <person name="Phonghanpot S."/>
            <person name="Kunathigan V."/>
            <person name="Cheevadhanarak S."/>
            <person name="Tanticharoen M."/>
            <person name="Amnuaykanjanasin A."/>
        </authorList>
    </citation>
    <scope>NUCLEOTIDE SEQUENCE</scope>
    <source>
        <strain evidence="4">BCC30480</strain>
    </source>
</reference>
<organism evidence="4">
    <name type="scientific">Orbiocrella petchii</name>
    <dbReference type="NCBI Taxonomy" id="1105340"/>
    <lineage>
        <taxon>Eukaryota</taxon>
        <taxon>Fungi</taxon>
        <taxon>Dikarya</taxon>
        <taxon>Ascomycota</taxon>
        <taxon>Pezizomycotina</taxon>
        <taxon>Sordariomycetes</taxon>
        <taxon>Hypocreomycetidae</taxon>
        <taxon>Hypocreales</taxon>
        <taxon>Clavicipitaceae</taxon>
        <taxon>Orbiocrella</taxon>
    </lineage>
</organism>
<dbReference type="CDD" id="cd00833">
    <property type="entry name" value="PKS"/>
    <property type="match status" value="1"/>
</dbReference>
<dbReference type="GO" id="GO:0044550">
    <property type="term" value="P:secondary metabolite biosynthetic process"/>
    <property type="evidence" value="ECO:0007669"/>
    <property type="project" value="TreeGrafter"/>
</dbReference>
<dbReference type="PROSITE" id="PS52004">
    <property type="entry name" value="KS3_2"/>
    <property type="match status" value="1"/>
</dbReference>
<feature type="domain" description="Ketosynthase family 3 (KS3)" evidence="3">
    <location>
        <begin position="1"/>
        <end position="119"/>
    </location>
</feature>
<name>A0A076L532_9HYPO</name>
<dbReference type="InterPro" id="IPR016039">
    <property type="entry name" value="Thiolase-like"/>
</dbReference>
<proteinExistence type="predicted"/>
<dbReference type="SUPFAM" id="SSF53901">
    <property type="entry name" value="Thiolase-like"/>
    <property type="match status" value="1"/>
</dbReference>
<evidence type="ECO:0000313" key="4">
    <source>
        <dbReference type="EMBL" id="AII99991.1"/>
    </source>
</evidence>
<dbReference type="InterPro" id="IPR032821">
    <property type="entry name" value="PKS_assoc"/>
</dbReference>
<dbReference type="InterPro" id="IPR020841">
    <property type="entry name" value="PKS_Beta-ketoAc_synthase_dom"/>
</dbReference>
<dbReference type="Gene3D" id="3.40.47.10">
    <property type="match status" value="1"/>
</dbReference>
<dbReference type="InterPro" id="IPR014031">
    <property type="entry name" value="Ketoacyl_synth_C"/>
</dbReference>
<dbReference type="InterPro" id="IPR001227">
    <property type="entry name" value="Ac_transferase_dom_sf"/>
</dbReference>
<dbReference type="PANTHER" id="PTHR43775:SF29">
    <property type="entry name" value="ASPERFURANONE POLYKETIDE SYNTHASE AFOG-RELATED"/>
    <property type="match status" value="1"/>
</dbReference>
<evidence type="ECO:0000259" key="3">
    <source>
        <dbReference type="PROSITE" id="PS52004"/>
    </source>
</evidence>
<keyword evidence="2" id="KW-0597">Phosphoprotein</keyword>
<evidence type="ECO:0000256" key="2">
    <source>
        <dbReference type="ARBA" id="ARBA00022553"/>
    </source>
</evidence>
<feature type="non-terminal residue" evidence="4">
    <location>
        <position position="1"/>
    </location>
</feature>
<keyword evidence="1" id="KW-0596">Phosphopantetheine</keyword>
<evidence type="ECO:0000256" key="1">
    <source>
        <dbReference type="ARBA" id="ARBA00022450"/>
    </source>
</evidence>
<dbReference type="EMBL" id="KF536098">
    <property type="protein sequence ID" value="AII99991.1"/>
    <property type="molecule type" value="Genomic_DNA"/>
</dbReference>
<dbReference type="Pfam" id="PF02801">
    <property type="entry name" value="Ketoacyl-synt_C"/>
    <property type="match status" value="1"/>
</dbReference>
<feature type="non-terminal residue" evidence="4">
    <location>
        <position position="276"/>
    </location>
</feature>
<protein>
    <submittedName>
        <fullName evidence="4">Polyketide synthase</fullName>
    </submittedName>
</protein>
<dbReference type="GO" id="GO:0004312">
    <property type="term" value="F:fatty acid synthase activity"/>
    <property type="evidence" value="ECO:0007669"/>
    <property type="project" value="TreeGrafter"/>
</dbReference>